<gene>
    <name evidence="2" type="ORF">RHTO0S_22e00738g</name>
</gene>
<dbReference type="OrthoDB" id="10039103at2759"/>
<sequence length="85" mass="8758">MASARSTSTTESISNTVSDAANYVSETAKEWTSGASKEGNKEVAKGNTDASLTDRASAGLSAVGDKMQEEKHSSAASGYKESAKH</sequence>
<reference evidence="2" key="1">
    <citation type="journal article" date="2014" name="Genome Announc.">
        <title>Draft genome sequence of Rhodosporidium toruloides CECT1137, an oleaginous yeast of biotechnological interest.</title>
        <authorList>
            <person name="Morin N."/>
            <person name="Calcas X."/>
            <person name="Devillers H."/>
            <person name="Durrens P."/>
            <person name="Sherman D.J."/>
            <person name="Nicaud J.-M."/>
            <person name="Neuveglise C."/>
        </authorList>
    </citation>
    <scope>NUCLEOTIDE SEQUENCE</scope>
    <source>
        <strain evidence="2">CECT1137</strain>
    </source>
</reference>
<dbReference type="PANTHER" id="PTHR38789:SF1">
    <property type="entry name" value="GLUCOSE-REPRESSIBLE GENE PROTEIN-RELATED"/>
    <property type="match status" value="1"/>
</dbReference>
<evidence type="ECO:0000256" key="1">
    <source>
        <dbReference type="SAM" id="MobiDB-lite"/>
    </source>
</evidence>
<dbReference type="Pfam" id="PF11034">
    <property type="entry name" value="Grg1"/>
    <property type="match status" value="1"/>
</dbReference>
<dbReference type="EMBL" id="LK052957">
    <property type="protein sequence ID" value="CDR48989.1"/>
    <property type="molecule type" value="Genomic_DNA"/>
</dbReference>
<proteinExistence type="predicted"/>
<evidence type="ECO:0000313" key="2">
    <source>
        <dbReference type="EMBL" id="CDR48989.1"/>
    </source>
</evidence>
<dbReference type="PANTHER" id="PTHR38789">
    <property type="entry name" value="REPRESSIBLE PROTEIN GRG1, PUTATIVE (AFU_ORTHOLOGUE AFUA_5G14210)-RELATED"/>
    <property type="match status" value="1"/>
</dbReference>
<accession>A0A061BPK8</accession>
<feature type="region of interest" description="Disordered" evidence="1">
    <location>
        <begin position="27"/>
        <end position="85"/>
    </location>
</feature>
<protein>
    <submittedName>
        <fullName evidence="2">RHTO0S22e00738g1_1</fullName>
    </submittedName>
</protein>
<dbReference type="AlphaFoldDB" id="A0A061BPK8"/>
<organism evidence="2">
    <name type="scientific">Rhodotorula toruloides</name>
    <name type="common">Yeast</name>
    <name type="synonym">Rhodosporidium toruloides</name>
    <dbReference type="NCBI Taxonomy" id="5286"/>
    <lineage>
        <taxon>Eukaryota</taxon>
        <taxon>Fungi</taxon>
        <taxon>Dikarya</taxon>
        <taxon>Basidiomycota</taxon>
        <taxon>Pucciniomycotina</taxon>
        <taxon>Microbotryomycetes</taxon>
        <taxon>Sporidiobolales</taxon>
        <taxon>Sporidiobolaceae</taxon>
        <taxon>Rhodotorula</taxon>
    </lineage>
</organism>
<name>A0A061BPK8_RHOTO</name>
<dbReference type="InterPro" id="IPR020100">
    <property type="entry name" value="Glc-repressible_Grg1"/>
</dbReference>